<reference evidence="2 3" key="1">
    <citation type="submission" date="2024-01" db="EMBL/GenBank/DDBJ databases">
        <title>Genome assemblies of Stephania.</title>
        <authorList>
            <person name="Yang L."/>
        </authorList>
    </citation>
    <scope>NUCLEOTIDE SEQUENCE [LARGE SCALE GENOMIC DNA]</scope>
    <source>
        <strain evidence="2">JXDWG</strain>
        <tissue evidence="2">Leaf</tissue>
    </source>
</reference>
<dbReference type="Proteomes" id="UP001419268">
    <property type="component" value="Unassembled WGS sequence"/>
</dbReference>
<comment type="caution">
    <text evidence="2">The sequence shown here is derived from an EMBL/GenBank/DDBJ whole genome shotgun (WGS) entry which is preliminary data.</text>
</comment>
<feature type="compositionally biased region" description="Basic and acidic residues" evidence="1">
    <location>
        <begin position="44"/>
        <end position="56"/>
    </location>
</feature>
<accession>A0AAP0KU24</accession>
<dbReference type="EMBL" id="JBBNAG010000002">
    <property type="protein sequence ID" value="KAK9157742.1"/>
    <property type="molecule type" value="Genomic_DNA"/>
</dbReference>
<evidence type="ECO:0000256" key="1">
    <source>
        <dbReference type="SAM" id="MobiDB-lite"/>
    </source>
</evidence>
<dbReference type="AlphaFoldDB" id="A0AAP0KU24"/>
<keyword evidence="3" id="KW-1185">Reference proteome</keyword>
<name>A0AAP0KU24_9MAGN</name>
<sequence length="83" mass="8730">MAMTPRAAPCMKANGKISGATWRRDDGFKQQGVGGIAPQAVSGRSEEERREGERATTSRKIGVMRAGASAVSSAMTTADMVSR</sequence>
<evidence type="ECO:0000313" key="3">
    <source>
        <dbReference type="Proteomes" id="UP001419268"/>
    </source>
</evidence>
<organism evidence="2 3">
    <name type="scientific">Stephania cephalantha</name>
    <dbReference type="NCBI Taxonomy" id="152367"/>
    <lineage>
        <taxon>Eukaryota</taxon>
        <taxon>Viridiplantae</taxon>
        <taxon>Streptophyta</taxon>
        <taxon>Embryophyta</taxon>
        <taxon>Tracheophyta</taxon>
        <taxon>Spermatophyta</taxon>
        <taxon>Magnoliopsida</taxon>
        <taxon>Ranunculales</taxon>
        <taxon>Menispermaceae</taxon>
        <taxon>Menispermoideae</taxon>
        <taxon>Cissampelideae</taxon>
        <taxon>Stephania</taxon>
    </lineage>
</organism>
<evidence type="ECO:0000313" key="2">
    <source>
        <dbReference type="EMBL" id="KAK9157742.1"/>
    </source>
</evidence>
<feature type="region of interest" description="Disordered" evidence="1">
    <location>
        <begin position="21"/>
        <end position="83"/>
    </location>
</feature>
<gene>
    <name evidence="2" type="ORF">Scep_004316</name>
</gene>
<protein>
    <submittedName>
        <fullName evidence="2">Uncharacterized protein</fullName>
    </submittedName>
</protein>
<proteinExistence type="predicted"/>